<protein>
    <submittedName>
        <fullName evidence="1">Uncharacterized protein</fullName>
    </submittedName>
</protein>
<reference evidence="1 2" key="1">
    <citation type="submission" date="2016-07" db="EMBL/GenBank/DDBJ databases">
        <title>Pervasive Adenine N6-methylation of Active Genes in Fungi.</title>
        <authorList>
            <consortium name="DOE Joint Genome Institute"/>
            <person name="Mondo S.J."/>
            <person name="Dannebaum R.O."/>
            <person name="Kuo R.C."/>
            <person name="Labutti K."/>
            <person name="Haridas S."/>
            <person name="Kuo A."/>
            <person name="Salamov A."/>
            <person name="Ahrendt S.R."/>
            <person name="Lipzen A."/>
            <person name="Sullivan W."/>
            <person name="Andreopoulos W.B."/>
            <person name="Clum A."/>
            <person name="Lindquist E."/>
            <person name="Daum C."/>
            <person name="Ramamoorthy G.K."/>
            <person name="Gryganskyi A."/>
            <person name="Culley D."/>
            <person name="Magnuson J.K."/>
            <person name="James T.Y."/>
            <person name="O'Malley M.A."/>
            <person name="Stajich J.E."/>
            <person name="Spatafora J.W."/>
            <person name="Visel A."/>
            <person name="Grigoriev I.V."/>
        </authorList>
    </citation>
    <scope>NUCLEOTIDE SEQUENCE [LARGE SCALE GENOMIC DNA]</scope>
    <source>
        <strain evidence="1 2">PL171</strain>
    </source>
</reference>
<accession>A0A1Y2HR87</accession>
<evidence type="ECO:0000313" key="2">
    <source>
        <dbReference type="Proteomes" id="UP000193411"/>
    </source>
</evidence>
<dbReference type="AlphaFoldDB" id="A0A1Y2HR87"/>
<sequence length="181" mass="20224">MVLRLRIADQWVLRLAGCMRLRQSRSRPCVKGEEFEEFVGPNQTWNRRHDRYRNGCACADKGNSQAVGEHDALSGMTSGDHVRKRCADIGRGRVQQLHRNAARKHTSLGQARCVLIGSCETQAEISSVPSTTTYGRSFLVYTGLYMITCLCVGNSQPTFHRPLAEASQVERVVKNGRTTDV</sequence>
<comment type="caution">
    <text evidence="1">The sequence shown here is derived from an EMBL/GenBank/DDBJ whole genome shotgun (WGS) entry which is preliminary data.</text>
</comment>
<proteinExistence type="predicted"/>
<evidence type="ECO:0000313" key="1">
    <source>
        <dbReference type="EMBL" id="ORZ37116.1"/>
    </source>
</evidence>
<dbReference type="Proteomes" id="UP000193411">
    <property type="component" value="Unassembled WGS sequence"/>
</dbReference>
<organism evidence="1 2">
    <name type="scientific">Catenaria anguillulae PL171</name>
    <dbReference type="NCBI Taxonomy" id="765915"/>
    <lineage>
        <taxon>Eukaryota</taxon>
        <taxon>Fungi</taxon>
        <taxon>Fungi incertae sedis</taxon>
        <taxon>Blastocladiomycota</taxon>
        <taxon>Blastocladiomycetes</taxon>
        <taxon>Blastocladiales</taxon>
        <taxon>Catenariaceae</taxon>
        <taxon>Catenaria</taxon>
    </lineage>
</organism>
<dbReference type="EMBL" id="MCFL01000014">
    <property type="protein sequence ID" value="ORZ37116.1"/>
    <property type="molecule type" value="Genomic_DNA"/>
</dbReference>
<name>A0A1Y2HR87_9FUNG</name>
<keyword evidence="2" id="KW-1185">Reference proteome</keyword>
<gene>
    <name evidence="1" type="ORF">BCR44DRAFT_303158</name>
</gene>